<dbReference type="STRING" id="157838.AN964_05725"/>
<dbReference type="EMBL" id="LJJC01000004">
    <property type="protein sequence ID" value="KQL53059.1"/>
    <property type="molecule type" value="Genomic_DNA"/>
</dbReference>
<evidence type="ECO:0000259" key="1">
    <source>
        <dbReference type="PROSITE" id="PS51677"/>
    </source>
</evidence>
<dbReference type="GO" id="GO:0016810">
    <property type="term" value="F:hydrolase activity, acting on carbon-nitrogen (but not peptide) bonds"/>
    <property type="evidence" value="ECO:0007669"/>
    <property type="project" value="InterPro"/>
</dbReference>
<reference evidence="2 3" key="1">
    <citation type="submission" date="2015-09" db="EMBL/GenBank/DDBJ databases">
        <title>Genome sequencing project for genomic taxonomy and phylogenomics of Bacillus-like bacteria.</title>
        <authorList>
            <person name="Liu B."/>
            <person name="Wang J."/>
            <person name="Zhu Y."/>
            <person name="Liu G."/>
            <person name="Chen Q."/>
            <person name="Chen Z."/>
            <person name="Lan J."/>
            <person name="Che J."/>
            <person name="Ge C."/>
            <person name="Shi H."/>
            <person name="Pan Z."/>
            <person name="Liu X."/>
        </authorList>
    </citation>
    <scope>NUCLEOTIDE SEQUENCE [LARGE SCALE GENOMIC DNA]</scope>
    <source>
        <strain evidence="2 3">LMG 18435</strain>
    </source>
</reference>
<dbReference type="OrthoDB" id="9812065at2"/>
<comment type="caution">
    <text evidence="2">The sequence shown here is derived from an EMBL/GenBank/DDBJ whole genome shotgun (WGS) entry which is preliminary data.</text>
</comment>
<dbReference type="InterPro" id="IPR002509">
    <property type="entry name" value="NODB_dom"/>
</dbReference>
<evidence type="ECO:0000313" key="3">
    <source>
        <dbReference type="Proteomes" id="UP000051888"/>
    </source>
</evidence>
<sequence length="240" mass="27541">MRVLFLILAIILLYTVVPYILSTWLGIGVLRKDKAKCGVAFTFDDGPDPKYTAQLLDLLKKHRIKATFFVVGSKAEKNPELILRMHHEGHLIGIHNYVHRSNWLMMPWTVRRDLEKSAAIIEGITGERPIYYRPPWGLMNFFDFFLIGKFQLILWSKMFGDWRSKGGSKKIIHGILNHVKPGDIILLHDSGETWGANEDAPSYTIEGLKHVFTALKKQGVQFTRIDEIAGNKLHIRQSHI</sequence>
<accession>A0A0Q3WVJ7</accession>
<feature type="domain" description="NodB homology" evidence="1">
    <location>
        <begin position="37"/>
        <end position="223"/>
    </location>
</feature>
<protein>
    <submittedName>
        <fullName evidence="2">Polysaccharide deacetylase</fullName>
    </submittedName>
</protein>
<proteinExistence type="predicted"/>
<name>A0A0Q3WVJ7_9BACI</name>
<evidence type="ECO:0000313" key="2">
    <source>
        <dbReference type="EMBL" id="KQL53059.1"/>
    </source>
</evidence>
<dbReference type="CDD" id="cd10959">
    <property type="entry name" value="CE4_NodB_like_3"/>
    <property type="match status" value="1"/>
</dbReference>
<dbReference type="AlphaFoldDB" id="A0A0Q3WVJ7"/>
<dbReference type="Pfam" id="PF01522">
    <property type="entry name" value="Polysacc_deac_1"/>
    <property type="match status" value="1"/>
</dbReference>
<dbReference type="PATRIC" id="fig|157838.3.peg.1274"/>
<dbReference type="GO" id="GO:0005975">
    <property type="term" value="P:carbohydrate metabolic process"/>
    <property type="evidence" value="ECO:0007669"/>
    <property type="project" value="InterPro"/>
</dbReference>
<dbReference type="RefSeq" id="WP_055738777.1">
    <property type="nucleotide sequence ID" value="NZ_JAAIWL010000004.1"/>
</dbReference>
<dbReference type="SUPFAM" id="SSF88713">
    <property type="entry name" value="Glycoside hydrolase/deacetylase"/>
    <property type="match status" value="1"/>
</dbReference>
<dbReference type="Proteomes" id="UP000051888">
    <property type="component" value="Unassembled WGS sequence"/>
</dbReference>
<dbReference type="Gene3D" id="3.20.20.370">
    <property type="entry name" value="Glycoside hydrolase/deacetylase"/>
    <property type="match status" value="1"/>
</dbReference>
<keyword evidence="3" id="KW-1185">Reference proteome</keyword>
<dbReference type="PANTHER" id="PTHR10587">
    <property type="entry name" value="GLYCOSYL TRANSFERASE-RELATED"/>
    <property type="match status" value="1"/>
</dbReference>
<dbReference type="InterPro" id="IPR011330">
    <property type="entry name" value="Glyco_hydro/deAcase_b/a-brl"/>
</dbReference>
<dbReference type="PROSITE" id="PS51677">
    <property type="entry name" value="NODB"/>
    <property type="match status" value="1"/>
</dbReference>
<dbReference type="InterPro" id="IPR050248">
    <property type="entry name" value="Polysacc_deacetylase_ArnD"/>
</dbReference>
<gene>
    <name evidence="2" type="ORF">AN964_05725</name>
</gene>
<organism evidence="2 3">
    <name type="scientific">Heyndrickxia shackletonii</name>
    <dbReference type="NCBI Taxonomy" id="157838"/>
    <lineage>
        <taxon>Bacteria</taxon>
        <taxon>Bacillati</taxon>
        <taxon>Bacillota</taxon>
        <taxon>Bacilli</taxon>
        <taxon>Bacillales</taxon>
        <taxon>Bacillaceae</taxon>
        <taxon>Heyndrickxia</taxon>
    </lineage>
</organism>